<gene>
    <name evidence="1" type="ORF">DQ384_02430</name>
</gene>
<proteinExistence type="predicted"/>
<evidence type="ECO:0000313" key="2">
    <source>
        <dbReference type="Proteomes" id="UP000253094"/>
    </source>
</evidence>
<protein>
    <submittedName>
        <fullName evidence="1">Uncharacterized protein</fullName>
    </submittedName>
</protein>
<comment type="caution">
    <text evidence="1">The sequence shown here is derived from an EMBL/GenBank/DDBJ whole genome shotgun (WGS) entry which is preliminary data.</text>
</comment>
<dbReference type="Proteomes" id="UP000253094">
    <property type="component" value="Unassembled WGS sequence"/>
</dbReference>
<keyword evidence="2" id="KW-1185">Reference proteome</keyword>
<dbReference type="EMBL" id="QOIL01000001">
    <property type="protein sequence ID" value="RCG33299.1"/>
    <property type="molecule type" value="Genomic_DNA"/>
</dbReference>
<evidence type="ECO:0000313" key="1">
    <source>
        <dbReference type="EMBL" id="RCG33299.1"/>
    </source>
</evidence>
<dbReference type="RefSeq" id="WP_114026961.1">
    <property type="nucleotide sequence ID" value="NZ_QOIL01000001.1"/>
</dbReference>
<name>A0A367FTP5_9ACTN</name>
<organism evidence="1 2">
    <name type="scientific">Sphaerisporangium album</name>
    <dbReference type="NCBI Taxonomy" id="509200"/>
    <lineage>
        <taxon>Bacteria</taxon>
        <taxon>Bacillati</taxon>
        <taxon>Actinomycetota</taxon>
        <taxon>Actinomycetes</taxon>
        <taxon>Streptosporangiales</taxon>
        <taxon>Streptosporangiaceae</taxon>
        <taxon>Sphaerisporangium</taxon>
    </lineage>
</organism>
<accession>A0A367FTP5</accession>
<dbReference type="OrthoDB" id="3680186at2"/>
<dbReference type="AlphaFoldDB" id="A0A367FTP5"/>
<reference evidence="1 2" key="1">
    <citation type="submission" date="2018-06" db="EMBL/GenBank/DDBJ databases">
        <title>Sphaerisporangium craniellae sp. nov., isolated from a marine sponge in the South China Sea.</title>
        <authorList>
            <person name="Li L."/>
        </authorList>
    </citation>
    <scope>NUCLEOTIDE SEQUENCE [LARGE SCALE GENOMIC DNA]</scope>
    <source>
        <strain evidence="1 2">CCTCC AA 208026</strain>
    </source>
</reference>
<sequence>MNLKLPAGWKVHRNGDKVVVATGKCKKPEPFAPNCQAFWLFGPTAYTNLPVGGGSITYTGKYQFHPFSGVIPCPFNAKNSWYPAEKATSTGLRQVGRGHKAKYTAWPNQCVTNNGGRRTASFTQQEWFLPKSQILVVDVWNTPGLSNVLKRATWS</sequence>